<evidence type="ECO:0000313" key="3">
    <source>
        <dbReference type="Proteomes" id="UP000515514"/>
    </source>
</evidence>
<name>A0A7G8PVA3_9FLAO</name>
<dbReference type="Pfam" id="PF17963">
    <property type="entry name" value="Big_9"/>
    <property type="match status" value="1"/>
</dbReference>
<feature type="chain" id="PRO_5028818546" evidence="1">
    <location>
        <begin position="32"/>
        <end position="381"/>
    </location>
</feature>
<keyword evidence="3" id="KW-1185">Reference proteome</keyword>
<accession>A0A7G8PVA3</accession>
<protein>
    <submittedName>
        <fullName evidence="2">Uncharacterized protein</fullName>
    </submittedName>
</protein>
<reference evidence="2 3" key="1">
    <citation type="submission" date="2020-04" db="EMBL/GenBank/DDBJ databases">
        <title>Genome sequence of Altibacter aquimarinus strain ALE3EI.</title>
        <authorList>
            <person name="Oh H.-M."/>
            <person name="Jang D."/>
        </authorList>
    </citation>
    <scope>NUCLEOTIDE SEQUENCE [LARGE SCALE GENOMIC DNA]</scope>
    <source>
        <strain evidence="2 3">ALE3EI</strain>
    </source>
</reference>
<dbReference type="EMBL" id="CP052909">
    <property type="protein sequence ID" value="QNJ98269.1"/>
    <property type="molecule type" value="Genomic_DNA"/>
</dbReference>
<sequence>MKTAVHIVQCRRLFFIASSLLYLLFTTVGFAQTQATSVTTGVTFQWTDTQLNPNFPATIKSITIDGLVYESFAAPTSYEMTRVGPNGHAANRIIQNGVNVISNSSNVTWNTAAIAAFRDKNLNHYFLSDSNGRNICNDFAAVETTDAQVQSLYYSPGIPSNQGGLIAISERNANNCYYIAVYGTPVGGGPEQFLGDTFVRPNSTQWGPQFNAPPNGVDYWNSGRVLENNGTIGIAIFKLSDLAPTGSIITRFELTAATADHGDGKAFIIQKYATPLNETGCLDTEFNGSVVTNSVPAGSTFSLVSGPTPAGESFSFNPDGSYSYTPEAGFLGDVTFEYQVCLPFPNAGTCDTSTVTLSYVPWSDPHCVCSSGNADGPMLQN</sequence>
<evidence type="ECO:0000313" key="2">
    <source>
        <dbReference type="EMBL" id="QNJ98269.1"/>
    </source>
</evidence>
<proteinExistence type="predicted"/>
<feature type="signal peptide" evidence="1">
    <location>
        <begin position="1"/>
        <end position="31"/>
    </location>
</feature>
<dbReference type="Proteomes" id="UP000515514">
    <property type="component" value="Chromosome"/>
</dbReference>
<dbReference type="AlphaFoldDB" id="A0A7G8PVA3"/>
<keyword evidence="1" id="KW-0732">Signal</keyword>
<evidence type="ECO:0000256" key="1">
    <source>
        <dbReference type="SAM" id="SignalP"/>
    </source>
</evidence>
<gene>
    <name evidence="2" type="ORF">ALE3EI_1718</name>
</gene>
<dbReference type="RefSeq" id="WP_186987875.1">
    <property type="nucleotide sequence ID" value="NZ_CP052909.1"/>
</dbReference>
<dbReference type="KEGG" id="alti:ALE3EI_1718"/>
<organism evidence="2 3">
    <name type="scientific">Constantimarinum furrinae</name>
    <dbReference type="NCBI Taxonomy" id="2562285"/>
    <lineage>
        <taxon>Bacteria</taxon>
        <taxon>Pseudomonadati</taxon>
        <taxon>Bacteroidota</taxon>
        <taxon>Flavobacteriia</taxon>
        <taxon>Flavobacteriales</taxon>
        <taxon>Flavobacteriaceae</taxon>
        <taxon>Altibacter/Constantimarinum group</taxon>
        <taxon>Constantimarinum</taxon>
    </lineage>
</organism>